<accession>A0A430BAQ1</accession>
<evidence type="ECO:0000313" key="1">
    <source>
        <dbReference type="EMBL" id="RSU45631.1"/>
    </source>
</evidence>
<gene>
    <name evidence="1" type="ORF">DAH51_27370</name>
</gene>
<reference evidence="1 2" key="1">
    <citation type="submission" date="2018-07" db="EMBL/GenBank/DDBJ databases">
        <title>Genomic and Epidemiologic Investigation of an Indolent Hospital Outbreak.</title>
        <authorList>
            <person name="Johnson R.C."/>
            <person name="Deming C."/>
            <person name="Conlan S."/>
            <person name="Zellmer C.J."/>
            <person name="Michelin A.V."/>
            <person name="Lee-Lin S."/>
            <person name="Thomas P.J."/>
            <person name="Park M."/>
            <person name="Weingarten R.A."/>
            <person name="Less J."/>
            <person name="Dekker J.P."/>
            <person name="Frank K.M."/>
            <person name="Musser K.A."/>
            <person name="Mcquiston J.R."/>
            <person name="Henderson D.K."/>
            <person name="Lau A.F."/>
            <person name="Palmore T.N."/>
            <person name="Segre J.A."/>
        </authorList>
    </citation>
    <scope>NUCLEOTIDE SEQUENCE [LARGE SCALE GENOMIC DNA]</scope>
    <source>
        <strain evidence="1 2">SK-NIH.Env6_1116</strain>
    </source>
</reference>
<dbReference type="Proteomes" id="UP000287401">
    <property type="component" value="Unassembled WGS sequence"/>
</dbReference>
<name>A0A430BAQ1_SPHYA</name>
<sequence length="90" mass="9796">MSALMAASYLPGRTDNAAIWIATGLRPDMRHIAISGYCLRTVLWVGEGGASRRMPCYLPAFIANDMQKGHDKPDRIGNKDASAAFAQLFP</sequence>
<dbReference type="EMBL" id="QRAL01000075">
    <property type="protein sequence ID" value="RSU45631.1"/>
    <property type="molecule type" value="Genomic_DNA"/>
</dbReference>
<protein>
    <submittedName>
        <fullName evidence="1">Uncharacterized protein</fullName>
    </submittedName>
</protein>
<organism evidence="1 2">
    <name type="scientific">Sphingobium yanoikuyae</name>
    <name type="common">Sphingomonas yanoikuyae</name>
    <dbReference type="NCBI Taxonomy" id="13690"/>
    <lineage>
        <taxon>Bacteria</taxon>
        <taxon>Pseudomonadati</taxon>
        <taxon>Pseudomonadota</taxon>
        <taxon>Alphaproteobacteria</taxon>
        <taxon>Sphingomonadales</taxon>
        <taxon>Sphingomonadaceae</taxon>
        <taxon>Sphingobium</taxon>
    </lineage>
</organism>
<evidence type="ECO:0000313" key="2">
    <source>
        <dbReference type="Proteomes" id="UP000287401"/>
    </source>
</evidence>
<comment type="caution">
    <text evidence="1">The sequence shown here is derived from an EMBL/GenBank/DDBJ whole genome shotgun (WGS) entry which is preliminary data.</text>
</comment>
<proteinExistence type="predicted"/>
<dbReference type="AlphaFoldDB" id="A0A430BAQ1"/>